<comment type="similarity">
    <text evidence="7">Belongs to the binding-protein-dependent transport system permease family.</text>
</comment>
<keyword evidence="3" id="KW-1003">Cell membrane</keyword>
<gene>
    <name evidence="9" type="ORF">BWR60_20245</name>
</gene>
<feature type="transmembrane region" description="Helical" evidence="7">
    <location>
        <begin position="76"/>
        <end position="97"/>
    </location>
</feature>
<feature type="domain" description="ABC transmembrane type-1" evidence="8">
    <location>
        <begin position="72"/>
        <end position="286"/>
    </location>
</feature>
<feature type="transmembrane region" description="Helical" evidence="7">
    <location>
        <begin position="159"/>
        <end position="187"/>
    </location>
</feature>
<dbReference type="AlphaFoldDB" id="A0A211ZJA4"/>
<dbReference type="EMBL" id="NHON01000039">
    <property type="protein sequence ID" value="OWJ65333.1"/>
    <property type="molecule type" value="Genomic_DNA"/>
</dbReference>
<keyword evidence="10" id="KW-1185">Reference proteome</keyword>
<dbReference type="Proteomes" id="UP000196655">
    <property type="component" value="Unassembled WGS sequence"/>
</dbReference>
<feature type="transmembrane region" description="Helical" evidence="7">
    <location>
        <begin position="208"/>
        <end position="227"/>
    </location>
</feature>
<dbReference type="CDD" id="cd06261">
    <property type="entry name" value="TM_PBP2"/>
    <property type="match status" value="1"/>
</dbReference>
<feature type="transmembrane region" description="Helical" evidence="7">
    <location>
        <begin position="269"/>
        <end position="290"/>
    </location>
</feature>
<dbReference type="InterPro" id="IPR000515">
    <property type="entry name" value="MetI-like"/>
</dbReference>
<name>A0A211ZJA4_9PROT</name>
<dbReference type="OrthoDB" id="9807047at2"/>
<evidence type="ECO:0000256" key="5">
    <source>
        <dbReference type="ARBA" id="ARBA00022989"/>
    </source>
</evidence>
<sequence>MTGRVARSHRRAGWLFLAPTLAALALVALWPLLRTLFFSTTDAFLDDPTNYGFVWLDNFVDVARDPQWWRAVENTLVFTIVSVALETLLGLAIALLLNEAIPGRGVLRAAILVPWSIPVVVSAKIWEWLLHDQFGIINRLLIDLHLIDKGVAWTADPSLALGVVIFVDVWITTPFMVLLILAGLQLIPAEIHEAARVDGVSWWKRLRSITLPMLRVPIGVAVLFRTLDALRMFDLSYVLGGNGDPTMTMTIYARNHLVSFQELGYGSAASTWVFLLIALIAIVIIGAIRLDRTSLR</sequence>
<dbReference type="PANTHER" id="PTHR43005">
    <property type="entry name" value="BLR7065 PROTEIN"/>
    <property type="match status" value="1"/>
</dbReference>
<proteinExistence type="inferred from homology"/>
<dbReference type="GO" id="GO:0005886">
    <property type="term" value="C:plasma membrane"/>
    <property type="evidence" value="ECO:0007669"/>
    <property type="project" value="UniProtKB-SubCell"/>
</dbReference>
<comment type="subcellular location">
    <subcellularLocation>
        <location evidence="1 7">Cell membrane</location>
        <topology evidence="1 7">Multi-pass membrane protein</topology>
    </subcellularLocation>
</comment>
<evidence type="ECO:0000256" key="6">
    <source>
        <dbReference type="ARBA" id="ARBA00023136"/>
    </source>
</evidence>
<dbReference type="InterPro" id="IPR035906">
    <property type="entry name" value="MetI-like_sf"/>
</dbReference>
<reference evidence="10" key="1">
    <citation type="submission" date="2017-05" db="EMBL/GenBank/DDBJ databases">
        <authorList>
            <person name="Macchi M."/>
            <person name="Festa S."/>
            <person name="Coppotelli B.M."/>
            <person name="Morelli I.S."/>
        </authorList>
    </citation>
    <scope>NUCLEOTIDE SEQUENCE [LARGE SCALE GENOMIC DNA]</scope>
    <source>
        <strain evidence="10">I</strain>
    </source>
</reference>
<comment type="caution">
    <text evidence="9">The sequence shown here is derived from an EMBL/GenBank/DDBJ whole genome shotgun (WGS) entry which is preliminary data.</text>
</comment>
<evidence type="ECO:0000313" key="10">
    <source>
        <dbReference type="Proteomes" id="UP000196655"/>
    </source>
</evidence>
<evidence type="ECO:0000256" key="2">
    <source>
        <dbReference type="ARBA" id="ARBA00022448"/>
    </source>
</evidence>
<organism evidence="9 10">
    <name type="scientific">Inquilinus limosus</name>
    <dbReference type="NCBI Taxonomy" id="171674"/>
    <lineage>
        <taxon>Bacteria</taxon>
        <taxon>Pseudomonadati</taxon>
        <taxon>Pseudomonadota</taxon>
        <taxon>Alphaproteobacteria</taxon>
        <taxon>Rhodospirillales</taxon>
        <taxon>Rhodospirillaceae</taxon>
        <taxon>Inquilinus</taxon>
    </lineage>
</organism>
<dbReference type="RefSeq" id="WP_088152821.1">
    <property type="nucleotide sequence ID" value="NZ_NHON01000039.1"/>
</dbReference>
<keyword evidence="4 7" id="KW-0812">Transmembrane</keyword>
<dbReference type="PROSITE" id="PS50928">
    <property type="entry name" value="ABC_TM1"/>
    <property type="match status" value="1"/>
</dbReference>
<dbReference type="Pfam" id="PF00528">
    <property type="entry name" value="BPD_transp_1"/>
    <property type="match status" value="1"/>
</dbReference>
<evidence type="ECO:0000256" key="4">
    <source>
        <dbReference type="ARBA" id="ARBA00022692"/>
    </source>
</evidence>
<evidence type="ECO:0000256" key="7">
    <source>
        <dbReference type="RuleBase" id="RU363032"/>
    </source>
</evidence>
<dbReference type="STRING" id="1122125.GCA_000423185_01386"/>
<keyword evidence="5 7" id="KW-1133">Transmembrane helix</keyword>
<evidence type="ECO:0000256" key="3">
    <source>
        <dbReference type="ARBA" id="ARBA00022475"/>
    </source>
</evidence>
<dbReference type="SUPFAM" id="SSF161098">
    <property type="entry name" value="MetI-like"/>
    <property type="match status" value="1"/>
</dbReference>
<feature type="transmembrane region" description="Helical" evidence="7">
    <location>
        <begin position="109"/>
        <end position="126"/>
    </location>
</feature>
<evidence type="ECO:0000313" key="9">
    <source>
        <dbReference type="EMBL" id="OWJ65333.1"/>
    </source>
</evidence>
<keyword evidence="2 7" id="KW-0813">Transport</keyword>
<evidence type="ECO:0000256" key="1">
    <source>
        <dbReference type="ARBA" id="ARBA00004651"/>
    </source>
</evidence>
<keyword evidence="6 7" id="KW-0472">Membrane</keyword>
<accession>A0A211ZJA4</accession>
<dbReference type="PANTHER" id="PTHR43005:SF2">
    <property type="entry name" value="INTEGRAL MEMBRANE SUGAR TRANSPORT PROTEIN"/>
    <property type="match status" value="1"/>
</dbReference>
<feature type="transmembrane region" description="Helical" evidence="7">
    <location>
        <begin position="12"/>
        <end position="33"/>
    </location>
</feature>
<dbReference type="Gene3D" id="1.10.3720.10">
    <property type="entry name" value="MetI-like"/>
    <property type="match status" value="1"/>
</dbReference>
<protein>
    <submittedName>
        <fullName evidence="9">ABC transporter permease</fullName>
    </submittedName>
</protein>
<evidence type="ECO:0000259" key="8">
    <source>
        <dbReference type="PROSITE" id="PS50928"/>
    </source>
</evidence>
<dbReference type="GO" id="GO:0055085">
    <property type="term" value="P:transmembrane transport"/>
    <property type="evidence" value="ECO:0007669"/>
    <property type="project" value="InterPro"/>
</dbReference>